<organism evidence="2 3">
    <name type="scientific">Eumeta variegata</name>
    <name type="common">Bagworm moth</name>
    <name type="synonym">Eumeta japonica</name>
    <dbReference type="NCBI Taxonomy" id="151549"/>
    <lineage>
        <taxon>Eukaryota</taxon>
        <taxon>Metazoa</taxon>
        <taxon>Ecdysozoa</taxon>
        <taxon>Arthropoda</taxon>
        <taxon>Hexapoda</taxon>
        <taxon>Insecta</taxon>
        <taxon>Pterygota</taxon>
        <taxon>Neoptera</taxon>
        <taxon>Endopterygota</taxon>
        <taxon>Lepidoptera</taxon>
        <taxon>Glossata</taxon>
        <taxon>Ditrysia</taxon>
        <taxon>Tineoidea</taxon>
        <taxon>Psychidae</taxon>
        <taxon>Oiketicinae</taxon>
        <taxon>Eumeta</taxon>
    </lineage>
</organism>
<dbReference type="STRING" id="151549.A0A4C1TFD0"/>
<keyword evidence="1" id="KW-0812">Transmembrane</keyword>
<evidence type="ECO:0000313" key="3">
    <source>
        <dbReference type="Proteomes" id="UP000299102"/>
    </source>
</evidence>
<dbReference type="EMBL" id="BGZK01005250">
    <property type="protein sequence ID" value="GBP13229.1"/>
    <property type="molecule type" value="Genomic_DNA"/>
</dbReference>
<dbReference type="InterPro" id="IPR012337">
    <property type="entry name" value="RNaseH-like_sf"/>
</dbReference>
<feature type="transmembrane region" description="Helical" evidence="1">
    <location>
        <begin position="15"/>
        <end position="31"/>
    </location>
</feature>
<dbReference type="Proteomes" id="UP000299102">
    <property type="component" value="Unassembled WGS sequence"/>
</dbReference>
<keyword evidence="1" id="KW-0472">Membrane</keyword>
<evidence type="ECO:0008006" key="4">
    <source>
        <dbReference type="Google" id="ProtNLM"/>
    </source>
</evidence>
<proteinExistence type="predicted"/>
<dbReference type="Gene3D" id="3.30.420.10">
    <property type="entry name" value="Ribonuclease H-like superfamily/Ribonuclease H"/>
    <property type="match status" value="1"/>
</dbReference>
<dbReference type="GO" id="GO:0003676">
    <property type="term" value="F:nucleic acid binding"/>
    <property type="evidence" value="ECO:0007669"/>
    <property type="project" value="InterPro"/>
</dbReference>
<keyword evidence="3" id="KW-1185">Reference proteome</keyword>
<dbReference type="PANTHER" id="PTHR47331">
    <property type="entry name" value="PHD-TYPE DOMAIN-CONTAINING PROTEIN"/>
    <property type="match status" value="1"/>
</dbReference>
<protein>
    <recommendedName>
        <fullName evidence="4">Integrase catalytic domain-containing protein</fullName>
    </recommendedName>
</protein>
<evidence type="ECO:0000313" key="2">
    <source>
        <dbReference type="EMBL" id="GBP13229.1"/>
    </source>
</evidence>
<reference evidence="2 3" key="1">
    <citation type="journal article" date="2019" name="Commun. Biol.">
        <title>The bagworm genome reveals a unique fibroin gene that provides high tensile strength.</title>
        <authorList>
            <person name="Kono N."/>
            <person name="Nakamura H."/>
            <person name="Ohtoshi R."/>
            <person name="Tomita M."/>
            <person name="Numata K."/>
            <person name="Arakawa K."/>
        </authorList>
    </citation>
    <scope>NUCLEOTIDE SEQUENCE [LARGE SCALE GENOMIC DNA]</scope>
</reference>
<dbReference type="InterPro" id="IPR036397">
    <property type="entry name" value="RNaseH_sf"/>
</dbReference>
<sequence length="133" mass="15268">MATLPAARLASFERPFTYVGIDFFGPLYVIVGRRREKRWGVLFTCLTVRAIHIEVAHSLDTSSCIMCIQNFISRRGSPKEIYTDNGTNFKSVERELREEKQALDINKVIRKNDEIRWKFNPPAAPHMVAPGKD</sequence>
<name>A0A4C1TFD0_EUMVA</name>
<dbReference type="SUPFAM" id="SSF53098">
    <property type="entry name" value="Ribonuclease H-like"/>
    <property type="match status" value="1"/>
</dbReference>
<dbReference type="OrthoDB" id="8958038at2759"/>
<evidence type="ECO:0000256" key="1">
    <source>
        <dbReference type="SAM" id="Phobius"/>
    </source>
</evidence>
<dbReference type="AlphaFoldDB" id="A0A4C1TFD0"/>
<comment type="caution">
    <text evidence="2">The sequence shown here is derived from an EMBL/GenBank/DDBJ whole genome shotgun (WGS) entry which is preliminary data.</text>
</comment>
<dbReference type="PANTHER" id="PTHR47331:SF1">
    <property type="entry name" value="GAG-LIKE PROTEIN"/>
    <property type="match status" value="1"/>
</dbReference>
<keyword evidence="1" id="KW-1133">Transmembrane helix</keyword>
<accession>A0A4C1TFD0</accession>
<gene>
    <name evidence="2" type="ORF">EVAR_65810_1</name>
</gene>